<dbReference type="SUPFAM" id="SSF47095">
    <property type="entry name" value="HMG-box"/>
    <property type="match status" value="1"/>
</dbReference>
<feature type="domain" description="HMG box" evidence="5">
    <location>
        <begin position="180"/>
        <end position="248"/>
    </location>
</feature>
<dbReference type="PROSITE" id="PS50118">
    <property type="entry name" value="HMG_BOX_2"/>
    <property type="match status" value="1"/>
</dbReference>
<dbReference type="CDD" id="cd21980">
    <property type="entry name" value="HMG-box_HMG20"/>
    <property type="match status" value="1"/>
</dbReference>
<accession>A0A8C3FE66</accession>
<evidence type="ECO:0000256" key="3">
    <source>
        <dbReference type="PROSITE-ProRule" id="PRU00267"/>
    </source>
</evidence>
<reference evidence="6" key="1">
    <citation type="submission" date="2025-08" db="UniProtKB">
        <authorList>
            <consortium name="Ensembl"/>
        </authorList>
    </citation>
    <scope>IDENTIFICATION</scope>
</reference>
<dbReference type="Ensembl" id="ENSCPBT00000009043.1">
    <property type="protein sequence ID" value="ENSCPBP00000007491.1"/>
    <property type="gene ID" value="ENSCPBG00000005911.1"/>
</dbReference>
<evidence type="ECO:0000256" key="1">
    <source>
        <dbReference type="ARBA" id="ARBA00023125"/>
    </source>
</evidence>
<dbReference type="AlphaFoldDB" id="A0A8C3FE66"/>
<dbReference type="PANTHER" id="PTHR46040:SF4">
    <property type="entry name" value="HMG BOX DOMAIN-CONTAINING PROTEIN"/>
    <property type="match status" value="1"/>
</dbReference>
<name>A0A8C3FE66_CHRPI</name>
<dbReference type="Pfam" id="PF00505">
    <property type="entry name" value="HMG_box"/>
    <property type="match status" value="1"/>
</dbReference>
<dbReference type="PRINTS" id="PR00886">
    <property type="entry name" value="HIGHMOBLTY12"/>
</dbReference>
<feature type="DNA-binding region" description="HMG box" evidence="3">
    <location>
        <begin position="180"/>
        <end position="248"/>
    </location>
</feature>
<dbReference type="GO" id="GO:0005634">
    <property type="term" value="C:nucleus"/>
    <property type="evidence" value="ECO:0007669"/>
    <property type="project" value="UniProtKB-UniRule"/>
</dbReference>
<dbReference type="GeneTree" id="ENSGT00940000161213"/>
<feature type="region of interest" description="Disordered" evidence="4">
    <location>
        <begin position="149"/>
        <end position="181"/>
    </location>
</feature>
<dbReference type="SMART" id="SM00398">
    <property type="entry name" value="HMG"/>
    <property type="match status" value="1"/>
</dbReference>
<reference evidence="6" key="2">
    <citation type="submission" date="2025-09" db="UniProtKB">
        <authorList>
            <consortium name="Ensembl"/>
        </authorList>
    </citation>
    <scope>IDENTIFICATION</scope>
</reference>
<dbReference type="GO" id="GO:0010468">
    <property type="term" value="P:regulation of gene expression"/>
    <property type="evidence" value="ECO:0007669"/>
    <property type="project" value="TreeGrafter"/>
</dbReference>
<protein>
    <recommendedName>
        <fullName evidence="5">HMG box domain-containing protein</fullName>
    </recommendedName>
</protein>
<keyword evidence="7" id="KW-1185">Reference proteome</keyword>
<feature type="region of interest" description="Disordered" evidence="4">
    <location>
        <begin position="34"/>
        <end position="63"/>
    </location>
</feature>
<dbReference type="PANTHER" id="PTHR46040">
    <property type="entry name" value="HIGH MOBILITY GROUP PROTEIN 2"/>
    <property type="match status" value="1"/>
</dbReference>
<feature type="compositionally biased region" description="Pro residues" evidence="4">
    <location>
        <begin position="43"/>
        <end position="56"/>
    </location>
</feature>
<evidence type="ECO:0000256" key="4">
    <source>
        <dbReference type="SAM" id="MobiDB-lite"/>
    </source>
</evidence>
<organism evidence="6 7">
    <name type="scientific">Chrysemys picta bellii</name>
    <name type="common">Western painted turtle</name>
    <name type="synonym">Emys bellii</name>
    <dbReference type="NCBI Taxonomy" id="8478"/>
    <lineage>
        <taxon>Eukaryota</taxon>
        <taxon>Metazoa</taxon>
        <taxon>Chordata</taxon>
        <taxon>Craniata</taxon>
        <taxon>Vertebrata</taxon>
        <taxon>Euteleostomi</taxon>
        <taxon>Archelosauria</taxon>
        <taxon>Testudinata</taxon>
        <taxon>Testudines</taxon>
        <taxon>Cryptodira</taxon>
        <taxon>Durocryptodira</taxon>
        <taxon>Testudinoidea</taxon>
        <taxon>Emydidae</taxon>
        <taxon>Chrysemys</taxon>
    </lineage>
</organism>
<feature type="compositionally biased region" description="Basic residues" evidence="4">
    <location>
        <begin position="159"/>
        <end position="173"/>
    </location>
</feature>
<feature type="compositionally biased region" description="Basic and acidic residues" evidence="4">
    <location>
        <begin position="149"/>
        <end position="158"/>
    </location>
</feature>
<dbReference type="InterPro" id="IPR051965">
    <property type="entry name" value="ChromReg_NeuronalGeneExpr"/>
</dbReference>
<evidence type="ECO:0000313" key="7">
    <source>
        <dbReference type="Proteomes" id="UP000694380"/>
    </source>
</evidence>
<keyword evidence="2 3" id="KW-0539">Nucleus</keyword>
<evidence type="ECO:0000256" key="2">
    <source>
        <dbReference type="ARBA" id="ARBA00023242"/>
    </source>
</evidence>
<dbReference type="InterPro" id="IPR036910">
    <property type="entry name" value="HMG_box_dom_sf"/>
</dbReference>
<dbReference type="GO" id="GO:0003677">
    <property type="term" value="F:DNA binding"/>
    <property type="evidence" value="ECO:0007669"/>
    <property type="project" value="UniProtKB-UniRule"/>
</dbReference>
<evidence type="ECO:0000259" key="5">
    <source>
        <dbReference type="PROSITE" id="PS50118"/>
    </source>
</evidence>
<dbReference type="Gene3D" id="1.10.30.10">
    <property type="entry name" value="High mobility group box domain"/>
    <property type="match status" value="1"/>
</dbReference>
<sequence>MQPGSRRRRTAQCLYLEAGSGPAHALQLSLPTRLREAESAAPPTVPAPATAPPVPSQPTDSLYNAGHLAAGLCPPGPGGTAAAAPAGGHLPAKGVSHLFFTIAAYCHKTAPFSPGRVRGIPSGSQILNVHPRNLQSHALQHIVLTGHLDIKKQGSSEPKKRKGGWPKGKKRKPPKEFSAPRAPTTGYVIFLNERRIKTKAERPDLPFTEITKMLAAQWSQLSQAGKQKYIKEAEKDKQRYMKELKAYQDSEAYQAFLERRAVHKVRTLCGKLENNHVNYFKEMKEYPIHTLTKIARKRVLGDPGFENISLLLEFNFVRLLIIVS</sequence>
<keyword evidence="1 3" id="KW-0238">DNA-binding</keyword>
<dbReference type="Proteomes" id="UP000694380">
    <property type="component" value="Unplaced"/>
</dbReference>
<dbReference type="InterPro" id="IPR009071">
    <property type="entry name" value="HMG_box_dom"/>
</dbReference>
<evidence type="ECO:0000313" key="6">
    <source>
        <dbReference type="Ensembl" id="ENSCPBP00000007491.1"/>
    </source>
</evidence>
<proteinExistence type="predicted"/>